<dbReference type="PANTHER" id="PTHR38795">
    <property type="entry name" value="DUF6604 DOMAIN-CONTAINING PROTEIN"/>
    <property type="match status" value="1"/>
</dbReference>
<protein>
    <recommendedName>
        <fullName evidence="2">DUF6604 domain-containing protein</fullName>
    </recommendedName>
</protein>
<sequence>MLPSSLKSIYQQYKADTGHVANWLATTAKAHGYTDNASNPNNPPANSGRPGGRPKGKARKQAKAKAQPKPGNVAPGSTSVIRIKDFAPMASCLASIDSVKVPDDLAVALERVIWVRSTFHERLSAKGVRITPDSQERHSFFVMVLEKVRDYLKPLMRAGGFKAEDSTKVTANISQGPFKNMFDVLDVYAPSETFLNAPDAVVPMSTTEVKYTVEQDETLAGAIFALLALLDDYDRLRQEVMSLWEAYNTDNLDLAAVSIATNTAFELARSMEDETKSILDKHGGAANMATSYFFALSKQSGIDPQDKQLPGDAYNIEAYGLAQPCLINTISLLASYANSTSDDTIVNNYNGKFGWYNEELGSSGQTYRERYDQDKTAMFEILPDLHFLSSNMGRGAVEDELIRGIYSLIKDPESGVPLWLAWTAQIYLDILQFLGVNCARGFNQMQQESLRIQKAMLDVPSSSPERRTVLGVAMKWDKDPIWTYRNQMMALNLLSGECSPAYKFLRRNPIHCGLLTHNMRVTLHEAGVHFAAPPGGLMSAVQLYHALRQEKLLPDELVWDDLETFWTMQGNATFFVGDPPTNREGYFRNYCLSIGVSASNWAPTKRKGGKVNANTANKRNMRFRGWVSSVVNRRFAPTGERPALSPDLVAGILIEGRRRGAMDGKGHVQPEIKDTAEGAVFDSVKLSPAALISKIASEIDAEVPEISFDYFTMHNTAWAFLGELKEDFTRLEGTQFLQYVPAEDKLPFLVGYVFSTAAGRTGLANEERGDSVEDLINAAGKVLCDFLAKGHGRAVENRSKTIVEPEELAGIEFGNYDPWGMDKLIAKIEKMSLTSGGMGGGAGGQDYPVQ</sequence>
<dbReference type="PANTHER" id="PTHR38795:SF1">
    <property type="entry name" value="DUF6604 DOMAIN-CONTAINING PROTEIN"/>
    <property type="match status" value="1"/>
</dbReference>
<dbReference type="EMBL" id="JAGPYM010000063">
    <property type="protein sequence ID" value="KAH6870902.1"/>
    <property type="molecule type" value="Genomic_DNA"/>
</dbReference>
<gene>
    <name evidence="3" type="ORF">B0T10DRAFT_501088</name>
</gene>
<evidence type="ECO:0000256" key="1">
    <source>
        <dbReference type="SAM" id="MobiDB-lite"/>
    </source>
</evidence>
<dbReference type="InterPro" id="IPR046539">
    <property type="entry name" value="DUF6604"/>
</dbReference>
<feature type="compositionally biased region" description="Low complexity" evidence="1">
    <location>
        <begin position="36"/>
        <end position="48"/>
    </location>
</feature>
<accession>A0A9P8VRX5</accession>
<dbReference type="OrthoDB" id="5238236at2759"/>
<evidence type="ECO:0000313" key="4">
    <source>
        <dbReference type="Proteomes" id="UP000777438"/>
    </source>
</evidence>
<evidence type="ECO:0000259" key="2">
    <source>
        <dbReference type="Pfam" id="PF20253"/>
    </source>
</evidence>
<keyword evidence="4" id="KW-1185">Reference proteome</keyword>
<dbReference type="Proteomes" id="UP000777438">
    <property type="component" value="Unassembled WGS sequence"/>
</dbReference>
<feature type="domain" description="DUF6604" evidence="2">
    <location>
        <begin position="11"/>
        <end position="275"/>
    </location>
</feature>
<dbReference type="AlphaFoldDB" id="A0A9P8VRX5"/>
<feature type="compositionally biased region" description="Basic residues" evidence="1">
    <location>
        <begin position="52"/>
        <end position="63"/>
    </location>
</feature>
<comment type="caution">
    <text evidence="3">The sequence shown here is derived from an EMBL/GenBank/DDBJ whole genome shotgun (WGS) entry which is preliminary data.</text>
</comment>
<organism evidence="3 4">
    <name type="scientific">Thelonectria olida</name>
    <dbReference type="NCBI Taxonomy" id="1576542"/>
    <lineage>
        <taxon>Eukaryota</taxon>
        <taxon>Fungi</taxon>
        <taxon>Dikarya</taxon>
        <taxon>Ascomycota</taxon>
        <taxon>Pezizomycotina</taxon>
        <taxon>Sordariomycetes</taxon>
        <taxon>Hypocreomycetidae</taxon>
        <taxon>Hypocreales</taxon>
        <taxon>Nectriaceae</taxon>
        <taxon>Thelonectria</taxon>
    </lineage>
</organism>
<reference evidence="3 4" key="1">
    <citation type="journal article" date="2021" name="Nat. Commun.">
        <title>Genetic determinants of endophytism in the Arabidopsis root mycobiome.</title>
        <authorList>
            <person name="Mesny F."/>
            <person name="Miyauchi S."/>
            <person name="Thiergart T."/>
            <person name="Pickel B."/>
            <person name="Atanasova L."/>
            <person name="Karlsson M."/>
            <person name="Huettel B."/>
            <person name="Barry K.W."/>
            <person name="Haridas S."/>
            <person name="Chen C."/>
            <person name="Bauer D."/>
            <person name="Andreopoulos W."/>
            <person name="Pangilinan J."/>
            <person name="LaButti K."/>
            <person name="Riley R."/>
            <person name="Lipzen A."/>
            <person name="Clum A."/>
            <person name="Drula E."/>
            <person name="Henrissat B."/>
            <person name="Kohler A."/>
            <person name="Grigoriev I.V."/>
            <person name="Martin F.M."/>
            <person name="Hacquard S."/>
        </authorList>
    </citation>
    <scope>NUCLEOTIDE SEQUENCE [LARGE SCALE GENOMIC DNA]</scope>
    <source>
        <strain evidence="3 4">MPI-CAGE-CH-0241</strain>
    </source>
</reference>
<proteinExistence type="predicted"/>
<evidence type="ECO:0000313" key="3">
    <source>
        <dbReference type="EMBL" id="KAH6870902.1"/>
    </source>
</evidence>
<name>A0A9P8VRX5_9HYPO</name>
<dbReference type="Pfam" id="PF20253">
    <property type="entry name" value="DUF6604"/>
    <property type="match status" value="1"/>
</dbReference>
<feature type="region of interest" description="Disordered" evidence="1">
    <location>
        <begin position="32"/>
        <end position="77"/>
    </location>
</feature>